<dbReference type="EMBL" id="WVQY01000001">
    <property type="protein sequence ID" value="NOD28873.1"/>
    <property type="molecule type" value="Genomic_DNA"/>
</dbReference>
<evidence type="ECO:0000313" key="2">
    <source>
        <dbReference type="EMBL" id="NOD28873.1"/>
    </source>
</evidence>
<dbReference type="Gene3D" id="3.30.70.100">
    <property type="match status" value="1"/>
</dbReference>
<keyword evidence="5" id="KW-1185">Reference proteome</keyword>
<feature type="domain" description="ABM" evidence="1">
    <location>
        <begin position="13"/>
        <end position="72"/>
    </location>
</feature>
<dbReference type="Proteomes" id="UP000597886">
    <property type="component" value="Unassembled WGS sequence"/>
</dbReference>
<evidence type="ECO:0000259" key="1">
    <source>
        <dbReference type="Pfam" id="PF03992"/>
    </source>
</evidence>
<dbReference type="EMBL" id="WVRA01000002">
    <property type="protein sequence ID" value="NOE18336.1"/>
    <property type="molecule type" value="Genomic_DNA"/>
</dbReference>
<organism evidence="3 4">
    <name type="scientific">Ruegeria atlantica</name>
    <dbReference type="NCBI Taxonomy" id="81569"/>
    <lineage>
        <taxon>Bacteria</taxon>
        <taxon>Pseudomonadati</taxon>
        <taxon>Pseudomonadota</taxon>
        <taxon>Alphaproteobacteria</taxon>
        <taxon>Rhodobacterales</taxon>
        <taxon>Roseobacteraceae</taxon>
        <taxon>Ruegeria</taxon>
    </lineage>
</organism>
<dbReference type="InterPro" id="IPR007138">
    <property type="entry name" value="ABM_dom"/>
</dbReference>
<dbReference type="AlphaFoldDB" id="A0AA90Z074"/>
<dbReference type="Pfam" id="PF03992">
    <property type="entry name" value="ABM"/>
    <property type="match status" value="1"/>
</dbReference>
<evidence type="ECO:0000313" key="4">
    <source>
        <dbReference type="Proteomes" id="UP000597886"/>
    </source>
</evidence>
<gene>
    <name evidence="2" type="ORF">GS617_01195</name>
    <name evidence="3" type="ORF">GS634_09400</name>
</gene>
<evidence type="ECO:0000313" key="3">
    <source>
        <dbReference type="EMBL" id="NOE18336.1"/>
    </source>
</evidence>
<name>A0AA90Z074_9RHOB</name>
<evidence type="ECO:0000313" key="5">
    <source>
        <dbReference type="Proteomes" id="UP000599383"/>
    </source>
</evidence>
<protein>
    <recommendedName>
        <fullName evidence="1">ABM domain-containing protein</fullName>
    </recommendedName>
</protein>
<comment type="caution">
    <text evidence="3">The sequence shown here is derived from an EMBL/GenBank/DDBJ whole genome shotgun (WGS) entry which is preliminary data.</text>
</comment>
<proteinExistence type="predicted"/>
<accession>A0AA90Z074</accession>
<dbReference type="InterPro" id="IPR011008">
    <property type="entry name" value="Dimeric_a/b-barrel"/>
</dbReference>
<sequence length="108" mass="12363">MSDPVVRRWEAVVARDDVAEWVGTFRTRALPGMRAVDGFESVSFLVRRDQDPCQVMVLTKWRDMAAVANYAGENVAKTVMPDFMAKFFKSYDAEATFYDEVLQEGRNE</sequence>
<dbReference type="Proteomes" id="UP000599383">
    <property type="component" value="Unassembled WGS sequence"/>
</dbReference>
<reference evidence="3 5" key="1">
    <citation type="submission" date="2019-12" db="EMBL/GenBank/DDBJ databases">
        <title>Ruegeria JWLKs population differentiation of coral mucus and skeleton niches.</title>
        <authorList>
            <person name="Luo D."/>
        </authorList>
    </citation>
    <scope>NUCLEOTIDE SEQUENCE</scope>
    <source>
        <strain evidence="3">HKCCD6181</strain>
        <strain evidence="2 5">HKCCD6238</strain>
    </source>
</reference>
<dbReference type="SUPFAM" id="SSF54909">
    <property type="entry name" value="Dimeric alpha+beta barrel"/>
    <property type="match status" value="1"/>
</dbReference>
<dbReference type="RefSeq" id="WP_171115030.1">
    <property type="nucleotide sequence ID" value="NZ_WVQY01000001.1"/>
</dbReference>